<dbReference type="Pfam" id="PF02596">
    <property type="entry name" value="DUF169"/>
    <property type="match status" value="1"/>
</dbReference>
<evidence type="ECO:0000313" key="1">
    <source>
        <dbReference type="EMBL" id="QUH23781.1"/>
    </source>
</evidence>
<dbReference type="EMBL" id="CP058560">
    <property type="protein sequence ID" value="QUH23781.1"/>
    <property type="molecule type" value="Genomic_DNA"/>
</dbReference>
<evidence type="ECO:0000313" key="2">
    <source>
        <dbReference type="Proteomes" id="UP000681041"/>
    </source>
</evidence>
<organism evidence="1 2">
    <name type="scientific">Methanobacterium alkalithermotolerans</name>
    <dbReference type="NCBI Taxonomy" id="2731220"/>
    <lineage>
        <taxon>Archaea</taxon>
        <taxon>Methanobacteriati</taxon>
        <taxon>Methanobacteriota</taxon>
        <taxon>Methanomada group</taxon>
        <taxon>Methanobacteria</taxon>
        <taxon>Methanobacteriales</taxon>
        <taxon>Methanobacteriaceae</taxon>
        <taxon>Methanobacterium</taxon>
    </lineage>
</organism>
<dbReference type="AlphaFoldDB" id="A0A8T8KER0"/>
<proteinExistence type="predicted"/>
<dbReference type="GeneID" id="64820783"/>
<dbReference type="RefSeq" id="WP_211532737.1">
    <property type="nucleotide sequence ID" value="NZ_CP058560.1"/>
</dbReference>
<protein>
    <submittedName>
        <fullName evidence="1">DUF169 domain-containing protein</fullName>
    </submittedName>
</protein>
<gene>
    <name evidence="1" type="ORF">HYG87_08420</name>
</gene>
<reference evidence="1" key="1">
    <citation type="submission" date="2020-07" db="EMBL/GenBank/DDBJ databases">
        <title>Methanobacterium. sp. MethCan genome.</title>
        <authorList>
            <person name="Postec A."/>
            <person name="Quemeneur M."/>
        </authorList>
    </citation>
    <scope>NUCLEOTIDE SEQUENCE</scope>
    <source>
        <strain evidence="1">MethCAN</strain>
    </source>
</reference>
<dbReference type="Proteomes" id="UP000681041">
    <property type="component" value="Chromosome"/>
</dbReference>
<dbReference type="PANTHER" id="PTHR37954:SF3">
    <property type="entry name" value="DUF169 DOMAIN-CONTAINING PROTEIN"/>
    <property type="match status" value="1"/>
</dbReference>
<dbReference type="PANTHER" id="PTHR37954">
    <property type="entry name" value="BLL4979 PROTEIN"/>
    <property type="match status" value="1"/>
</dbReference>
<keyword evidence="2" id="KW-1185">Reference proteome</keyword>
<name>A0A8T8KER0_9EURY</name>
<sequence>MKFEKQASLLKKVLELKNEPLSITFTNESISSDYNGKISICKALKEAVEGNSFVINLESSACPGGNWHCGLSKIPTGEPKKRLQNFLTRGEKLYHSIVAFERLIKLSSPPPTGLGENMVICPLSDATLRPDIVLFLCNAHQACRLISLDTYWDGLQPKIELAGALCHSTISYPVITGETNLTVGDWTARRHQNYGADILFVSIPYERLDNLLKAIPLSTAGNADMEVPDDFKNDI</sequence>
<dbReference type="InterPro" id="IPR003748">
    <property type="entry name" value="DUF169"/>
</dbReference>
<dbReference type="KEGG" id="meme:HYG87_08420"/>
<accession>A0A8T8KER0</accession>
<dbReference type="OrthoDB" id="69106at2157"/>